<comment type="subcellular location">
    <subcellularLocation>
        <location evidence="1">Cell membrane</location>
        <topology evidence="1">Multi-pass membrane protein</topology>
    </subcellularLocation>
</comment>
<dbReference type="AlphaFoldDB" id="A0A9X7TXM3"/>
<dbReference type="RefSeq" id="WP_180873220.1">
    <property type="nucleotide sequence ID" value="NZ_CP047409.1"/>
</dbReference>
<dbReference type="GO" id="GO:0022857">
    <property type="term" value="F:transmembrane transporter activity"/>
    <property type="evidence" value="ECO:0007669"/>
    <property type="project" value="InterPro"/>
</dbReference>
<dbReference type="InterPro" id="IPR011701">
    <property type="entry name" value="MFS"/>
</dbReference>
<dbReference type="InterPro" id="IPR036259">
    <property type="entry name" value="MFS_trans_sf"/>
</dbReference>
<feature type="transmembrane region" description="Helical" evidence="6">
    <location>
        <begin position="223"/>
        <end position="246"/>
    </location>
</feature>
<name>A0A9X7TXM3_LACJH</name>
<feature type="transmembrane region" description="Helical" evidence="6">
    <location>
        <begin position="104"/>
        <end position="121"/>
    </location>
</feature>
<feature type="transmembrane region" description="Helical" evidence="6">
    <location>
        <begin position="289"/>
        <end position="307"/>
    </location>
</feature>
<dbReference type="CDD" id="cd06173">
    <property type="entry name" value="MFS_MefA_like"/>
    <property type="match status" value="1"/>
</dbReference>
<proteinExistence type="predicted"/>
<dbReference type="EMBL" id="CP047409">
    <property type="protein sequence ID" value="QLL68857.1"/>
    <property type="molecule type" value="Genomic_DNA"/>
</dbReference>
<dbReference type="PANTHER" id="PTHR23513">
    <property type="entry name" value="INTEGRAL MEMBRANE EFFLUX PROTEIN-RELATED"/>
    <property type="match status" value="1"/>
</dbReference>
<keyword evidence="4 6" id="KW-1133">Transmembrane helix</keyword>
<keyword evidence="2" id="KW-1003">Cell membrane</keyword>
<evidence type="ECO:0000313" key="8">
    <source>
        <dbReference type="Proteomes" id="UP000510788"/>
    </source>
</evidence>
<keyword evidence="5 6" id="KW-0472">Membrane</keyword>
<dbReference type="Gene3D" id="1.20.1250.20">
    <property type="entry name" value="MFS general substrate transporter like domains"/>
    <property type="match status" value="1"/>
</dbReference>
<dbReference type="Proteomes" id="UP000510788">
    <property type="component" value="Chromosome"/>
</dbReference>
<feature type="transmembrane region" description="Helical" evidence="6">
    <location>
        <begin position="313"/>
        <end position="334"/>
    </location>
</feature>
<sequence>MTEEAKLTKTEKLNTVKVTTSNAISKFGDVLFDYVNTVFLSSIPNGGLWLSFYQSSEVFISVFFNFWGGAVSDSGNRKRIIFHCDLISGFICLILAIFIPKVFFIYAIILINIALAIITSFRSPAYKAIFREIVYKEHINTVNSILEIVKEIVQIAGPSLALLIANFFGNRIALVLDAVSFFVSGLLIKKLTILTTQPNKKHKKNTLFQIREGFQYILTNSQIMMIIIFSSIVNFIIAGYNLILPFSTYAFSGTTLKAYAVFLTAESVGGLIGASVSTFLKREPTTNRLILFITLCGASLIFVQQLFQLSHSIILVATLIVLFNLFLSIFNIQFMTFIQIKTDINYIGRVFGIIFSVAILFMPFGTFFFQRIFDLKNPYNYLILGLSLVVISLFTFGITFLFALKKKN</sequence>
<organism evidence="7 8">
    <name type="scientific">Lactobacillus johnsonii</name>
    <dbReference type="NCBI Taxonomy" id="33959"/>
    <lineage>
        <taxon>Bacteria</taxon>
        <taxon>Bacillati</taxon>
        <taxon>Bacillota</taxon>
        <taxon>Bacilli</taxon>
        <taxon>Lactobacillales</taxon>
        <taxon>Lactobacillaceae</taxon>
        <taxon>Lactobacillus</taxon>
    </lineage>
</organism>
<dbReference type="PANTHER" id="PTHR23513:SF11">
    <property type="entry name" value="STAPHYLOFERRIN A TRANSPORTER"/>
    <property type="match status" value="1"/>
</dbReference>
<reference evidence="7 8" key="1">
    <citation type="submission" date="2020-01" db="EMBL/GenBank/DDBJ databases">
        <title>Complete and circular genome sequences of six lactobacillus isolates from horses.</title>
        <authorList>
            <person name="Hassan H.M."/>
        </authorList>
    </citation>
    <scope>NUCLEOTIDE SEQUENCE [LARGE SCALE GENOMIC DNA]</scope>
    <source>
        <strain evidence="7 8">3DG</strain>
    </source>
</reference>
<evidence type="ECO:0000256" key="2">
    <source>
        <dbReference type="ARBA" id="ARBA00022475"/>
    </source>
</evidence>
<dbReference type="GO" id="GO:0005886">
    <property type="term" value="C:plasma membrane"/>
    <property type="evidence" value="ECO:0007669"/>
    <property type="project" value="UniProtKB-SubCell"/>
</dbReference>
<evidence type="ECO:0000256" key="1">
    <source>
        <dbReference type="ARBA" id="ARBA00004651"/>
    </source>
</evidence>
<accession>A0A9X7TXM3</accession>
<keyword evidence="3 6" id="KW-0812">Transmembrane</keyword>
<dbReference type="SUPFAM" id="SSF103473">
    <property type="entry name" value="MFS general substrate transporter"/>
    <property type="match status" value="1"/>
</dbReference>
<feature type="transmembrane region" description="Helical" evidence="6">
    <location>
        <begin position="258"/>
        <end position="280"/>
    </location>
</feature>
<feature type="transmembrane region" description="Helical" evidence="6">
    <location>
        <begin position="381"/>
        <end position="404"/>
    </location>
</feature>
<evidence type="ECO:0000313" key="7">
    <source>
        <dbReference type="EMBL" id="QLL68857.1"/>
    </source>
</evidence>
<protein>
    <submittedName>
        <fullName evidence="7">MFS transporter</fullName>
    </submittedName>
</protein>
<feature type="transmembrane region" description="Helical" evidence="6">
    <location>
        <begin position="80"/>
        <end position="98"/>
    </location>
</feature>
<evidence type="ECO:0000256" key="6">
    <source>
        <dbReference type="SAM" id="Phobius"/>
    </source>
</evidence>
<evidence type="ECO:0000256" key="5">
    <source>
        <dbReference type="ARBA" id="ARBA00023136"/>
    </source>
</evidence>
<gene>
    <name evidence="7" type="ORF">GTO82_08715</name>
</gene>
<evidence type="ECO:0000256" key="3">
    <source>
        <dbReference type="ARBA" id="ARBA00022692"/>
    </source>
</evidence>
<feature type="transmembrane region" description="Helical" evidence="6">
    <location>
        <begin position="346"/>
        <end position="369"/>
    </location>
</feature>
<evidence type="ECO:0000256" key="4">
    <source>
        <dbReference type="ARBA" id="ARBA00022989"/>
    </source>
</evidence>
<dbReference type="Pfam" id="PF07690">
    <property type="entry name" value="MFS_1"/>
    <property type="match status" value="1"/>
</dbReference>